<dbReference type="Proteomes" id="UP000647339">
    <property type="component" value="Unassembled WGS sequence"/>
</dbReference>
<dbReference type="NCBIfam" id="TIGR02666">
    <property type="entry name" value="moaA"/>
    <property type="match status" value="1"/>
</dbReference>
<dbReference type="InterPro" id="IPR006638">
    <property type="entry name" value="Elp3/MiaA/NifB-like_rSAM"/>
</dbReference>
<keyword evidence="5" id="KW-0479">Metal-binding</keyword>
<keyword evidence="11" id="KW-0456">Lyase</keyword>
<dbReference type="CDD" id="cd01335">
    <property type="entry name" value="Radical_SAM"/>
    <property type="match status" value="1"/>
</dbReference>
<organism evidence="14 15">
    <name type="scientific">Echinicola rosea</name>
    <dbReference type="NCBI Taxonomy" id="1807691"/>
    <lineage>
        <taxon>Bacteria</taxon>
        <taxon>Pseudomonadati</taxon>
        <taxon>Bacteroidota</taxon>
        <taxon>Cytophagia</taxon>
        <taxon>Cytophagales</taxon>
        <taxon>Cyclobacteriaceae</taxon>
        <taxon>Echinicola</taxon>
    </lineage>
</organism>
<proteinExistence type="predicted"/>
<keyword evidence="9" id="KW-0342">GTP-binding</keyword>
<dbReference type="PROSITE" id="PS51918">
    <property type="entry name" value="RADICAL_SAM"/>
    <property type="match status" value="1"/>
</dbReference>
<evidence type="ECO:0000313" key="14">
    <source>
        <dbReference type="EMBL" id="GGF50366.1"/>
    </source>
</evidence>
<evidence type="ECO:0000256" key="9">
    <source>
        <dbReference type="ARBA" id="ARBA00023134"/>
    </source>
</evidence>
<comment type="cofactor">
    <cofactor evidence="1">
        <name>[4Fe-4S] cluster</name>
        <dbReference type="ChEBI" id="CHEBI:49883"/>
    </cofactor>
</comment>
<evidence type="ECO:0000256" key="4">
    <source>
        <dbReference type="ARBA" id="ARBA00022691"/>
    </source>
</evidence>
<dbReference type="InterPro" id="IPR000385">
    <property type="entry name" value="MoaA_NifB_PqqE_Fe-S-bd_CS"/>
</dbReference>
<dbReference type="SMART" id="SM00729">
    <property type="entry name" value="Elp3"/>
    <property type="match status" value="1"/>
</dbReference>
<dbReference type="SFLD" id="SFLDS00029">
    <property type="entry name" value="Radical_SAM"/>
    <property type="match status" value="1"/>
</dbReference>
<dbReference type="PANTHER" id="PTHR22960:SF0">
    <property type="entry name" value="MOLYBDENUM COFACTOR BIOSYNTHESIS PROTEIN 1"/>
    <property type="match status" value="1"/>
</dbReference>
<evidence type="ECO:0000256" key="2">
    <source>
        <dbReference type="ARBA" id="ARBA00012167"/>
    </source>
</evidence>
<comment type="catalytic activity">
    <reaction evidence="12">
        <text>GTP + AH2 + S-adenosyl-L-methionine = (8S)-3',8-cyclo-7,8-dihydroguanosine 5'-triphosphate + 5'-deoxyadenosine + L-methionine + A + H(+)</text>
        <dbReference type="Rhea" id="RHEA:49576"/>
        <dbReference type="ChEBI" id="CHEBI:13193"/>
        <dbReference type="ChEBI" id="CHEBI:15378"/>
        <dbReference type="ChEBI" id="CHEBI:17319"/>
        <dbReference type="ChEBI" id="CHEBI:17499"/>
        <dbReference type="ChEBI" id="CHEBI:37565"/>
        <dbReference type="ChEBI" id="CHEBI:57844"/>
        <dbReference type="ChEBI" id="CHEBI:59789"/>
        <dbReference type="ChEBI" id="CHEBI:131766"/>
        <dbReference type="EC" id="4.1.99.22"/>
    </reaction>
</comment>
<dbReference type="CDD" id="cd21117">
    <property type="entry name" value="Twitch_MoaA"/>
    <property type="match status" value="1"/>
</dbReference>
<keyword evidence="6" id="KW-0547">Nucleotide-binding</keyword>
<dbReference type="SFLD" id="SFLDG01386">
    <property type="entry name" value="main_SPASM_domain-containing"/>
    <property type="match status" value="1"/>
</dbReference>
<keyword evidence="3" id="KW-0004">4Fe-4S</keyword>
<reference evidence="15" key="1">
    <citation type="journal article" date="2019" name="Int. J. Syst. Evol. Microbiol.">
        <title>The Global Catalogue of Microorganisms (GCM) 10K type strain sequencing project: providing services to taxonomists for standard genome sequencing and annotation.</title>
        <authorList>
            <consortium name="The Broad Institute Genomics Platform"/>
            <consortium name="The Broad Institute Genome Sequencing Center for Infectious Disease"/>
            <person name="Wu L."/>
            <person name="Ma J."/>
        </authorList>
    </citation>
    <scope>NUCLEOTIDE SEQUENCE [LARGE SCALE GENOMIC DNA]</scope>
    <source>
        <strain evidence="15">CGMCC 1.15407</strain>
    </source>
</reference>
<dbReference type="PANTHER" id="PTHR22960">
    <property type="entry name" value="MOLYBDOPTERIN COFACTOR SYNTHESIS PROTEIN A"/>
    <property type="match status" value="1"/>
</dbReference>
<evidence type="ECO:0000313" key="15">
    <source>
        <dbReference type="Proteomes" id="UP000647339"/>
    </source>
</evidence>
<dbReference type="EMBL" id="BMIU01000034">
    <property type="protein sequence ID" value="GGF50366.1"/>
    <property type="molecule type" value="Genomic_DNA"/>
</dbReference>
<comment type="caution">
    <text evidence="14">The sequence shown here is derived from an EMBL/GenBank/DDBJ whole genome shotgun (WGS) entry which is preliminary data.</text>
</comment>
<keyword evidence="15" id="KW-1185">Reference proteome</keyword>
<dbReference type="InterPro" id="IPR013483">
    <property type="entry name" value="MoaA"/>
</dbReference>
<evidence type="ECO:0000256" key="6">
    <source>
        <dbReference type="ARBA" id="ARBA00022741"/>
    </source>
</evidence>
<dbReference type="Gene3D" id="3.20.20.70">
    <property type="entry name" value="Aldolase class I"/>
    <property type="match status" value="1"/>
</dbReference>
<dbReference type="Pfam" id="PF06463">
    <property type="entry name" value="Mob_synth_C"/>
    <property type="match status" value="1"/>
</dbReference>
<evidence type="ECO:0000256" key="7">
    <source>
        <dbReference type="ARBA" id="ARBA00023004"/>
    </source>
</evidence>
<dbReference type="Pfam" id="PF04055">
    <property type="entry name" value="Radical_SAM"/>
    <property type="match status" value="1"/>
</dbReference>
<dbReference type="InterPro" id="IPR007197">
    <property type="entry name" value="rSAM"/>
</dbReference>
<dbReference type="SFLD" id="SFLDG01383">
    <property type="entry name" value="cyclic_pyranopterin_phosphate"/>
    <property type="match status" value="1"/>
</dbReference>
<evidence type="ECO:0000256" key="10">
    <source>
        <dbReference type="ARBA" id="ARBA00023150"/>
    </source>
</evidence>
<accession>A0ABQ1VCK8</accession>
<dbReference type="SUPFAM" id="SSF102114">
    <property type="entry name" value="Radical SAM enzymes"/>
    <property type="match status" value="1"/>
</dbReference>
<dbReference type="InterPro" id="IPR058240">
    <property type="entry name" value="rSAM_sf"/>
</dbReference>
<dbReference type="SFLD" id="SFLDG01067">
    <property type="entry name" value="SPASM/twitch_domain_containing"/>
    <property type="match status" value="1"/>
</dbReference>
<keyword evidence="7" id="KW-0408">Iron</keyword>
<evidence type="ECO:0000256" key="1">
    <source>
        <dbReference type="ARBA" id="ARBA00001966"/>
    </source>
</evidence>
<evidence type="ECO:0000256" key="8">
    <source>
        <dbReference type="ARBA" id="ARBA00023014"/>
    </source>
</evidence>
<dbReference type="PROSITE" id="PS01305">
    <property type="entry name" value="MOAA_NIFB_PQQE"/>
    <property type="match status" value="1"/>
</dbReference>
<gene>
    <name evidence="14" type="primary">moaA</name>
    <name evidence="14" type="ORF">GCM10011339_43660</name>
</gene>
<keyword evidence="10" id="KW-0501">Molybdenum cofactor biosynthesis</keyword>
<sequence length="333" mass="37835">MHTPKLSHMLIDNHGRTINYLRLAVTDNCNLRCQYCMPEEGVQFAHKNELLSWDELLLLSQSFVEMGVDKIRITGGEPFVRKGLMDFLEKLAFLDGLEEISITTNATLIGPHILHLKKLGITKINISFDSLDKSRFNEITRRNQFDTVMTNVQRMMDEGFDVKLNCVVMDGKNTQDIIPFVRYAHDHPITVRFLEEMPFNGQSSGPATLKWDYITILEHIKDHFGPIQKLPAPASSTSLNYQLKGSKGKFGVIPSYSRTFCGTCNRVRVTAKGEMQTCLYATETIDLRALIREHDHINGLKFSIYTAMQARHKDGFEAENQSETKKSMTLIGG</sequence>
<evidence type="ECO:0000256" key="12">
    <source>
        <dbReference type="ARBA" id="ARBA00048697"/>
    </source>
</evidence>
<dbReference type="InterPro" id="IPR010505">
    <property type="entry name" value="MoaA_twitch"/>
</dbReference>
<dbReference type="InterPro" id="IPR040064">
    <property type="entry name" value="MoaA-like"/>
</dbReference>
<protein>
    <recommendedName>
        <fullName evidence="2">GTP 3',8-cyclase</fullName>
        <ecNumber evidence="2">4.1.99.22</ecNumber>
    </recommendedName>
</protein>
<dbReference type="EC" id="4.1.99.22" evidence="2"/>
<dbReference type="InterPro" id="IPR013785">
    <property type="entry name" value="Aldolase_TIM"/>
</dbReference>
<dbReference type="InterPro" id="IPR050105">
    <property type="entry name" value="MoCo_biosynth_MoaA/MoaC"/>
</dbReference>
<keyword evidence="4" id="KW-0949">S-adenosyl-L-methionine</keyword>
<evidence type="ECO:0000256" key="5">
    <source>
        <dbReference type="ARBA" id="ARBA00022723"/>
    </source>
</evidence>
<name>A0ABQ1VCK8_9BACT</name>
<evidence type="ECO:0000259" key="13">
    <source>
        <dbReference type="PROSITE" id="PS51918"/>
    </source>
</evidence>
<keyword evidence="8" id="KW-0411">Iron-sulfur</keyword>
<evidence type="ECO:0000256" key="11">
    <source>
        <dbReference type="ARBA" id="ARBA00023239"/>
    </source>
</evidence>
<feature type="domain" description="Radical SAM core" evidence="13">
    <location>
        <begin position="13"/>
        <end position="226"/>
    </location>
</feature>
<evidence type="ECO:0000256" key="3">
    <source>
        <dbReference type="ARBA" id="ARBA00022485"/>
    </source>
</evidence>